<comment type="similarity">
    <text evidence="1">Belongs to the Gfo/Idh/MocA family.</text>
</comment>
<dbReference type="Pfam" id="PF22725">
    <property type="entry name" value="GFO_IDH_MocA_C3"/>
    <property type="match status" value="1"/>
</dbReference>
<protein>
    <submittedName>
        <fullName evidence="5">Putative dehydrogenase</fullName>
    </submittedName>
</protein>
<gene>
    <name evidence="5" type="ORF">EV643_103381</name>
</gene>
<evidence type="ECO:0000256" key="2">
    <source>
        <dbReference type="ARBA" id="ARBA00023002"/>
    </source>
</evidence>
<dbReference type="SUPFAM" id="SSF51735">
    <property type="entry name" value="NAD(P)-binding Rossmann-fold domains"/>
    <property type="match status" value="1"/>
</dbReference>
<dbReference type="InterPro" id="IPR036291">
    <property type="entry name" value="NAD(P)-bd_dom_sf"/>
</dbReference>
<dbReference type="PANTHER" id="PTHR22604">
    <property type="entry name" value="OXIDOREDUCTASES"/>
    <property type="match status" value="1"/>
</dbReference>
<feature type="domain" description="GFO/IDH/MocA-like oxidoreductase" evidence="4">
    <location>
        <begin position="131"/>
        <end position="246"/>
    </location>
</feature>
<evidence type="ECO:0000259" key="3">
    <source>
        <dbReference type="Pfam" id="PF01408"/>
    </source>
</evidence>
<accession>A0A4V3CAP2</accession>
<dbReference type="Proteomes" id="UP000295388">
    <property type="component" value="Unassembled WGS sequence"/>
</dbReference>
<dbReference type="GO" id="GO:0016491">
    <property type="term" value="F:oxidoreductase activity"/>
    <property type="evidence" value="ECO:0007669"/>
    <property type="project" value="UniProtKB-KW"/>
</dbReference>
<dbReference type="EMBL" id="SNWQ01000003">
    <property type="protein sequence ID" value="TDO51642.1"/>
    <property type="molecule type" value="Genomic_DNA"/>
</dbReference>
<proteinExistence type="inferred from homology"/>
<evidence type="ECO:0000256" key="1">
    <source>
        <dbReference type="ARBA" id="ARBA00010928"/>
    </source>
</evidence>
<dbReference type="GO" id="GO:0000166">
    <property type="term" value="F:nucleotide binding"/>
    <property type="evidence" value="ECO:0007669"/>
    <property type="project" value="InterPro"/>
</dbReference>
<organism evidence="5 6">
    <name type="scientific">Kribbella caucasensis</name>
    <dbReference type="NCBI Taxonomy" id="2512215"/>
    <lineage>
        <taxon>Bacteria</taxon>
        <taxon>Bacillati</taxon>
        <taxon>Actinomycetota</taxon>
        <taxon>Actinomycetes</taxon>
        <taxon>Propionibacteriales</taxon>
        <taxon>Kribbellaceae</taxon>
        <taxon>Kribbella</taxon>
    </lineage>
</organism>
<dbReference type="OrthoDB" id="9815825at2"/>
<name>A0A4V3CAP2_9ACTN</name>
<dbReference type="InterPro" id="IPR000683">
    <property type="entry name" value="Gfo/Idh/MocA-like_OxRdtase_N"/>
</dbReference>
<dbReference type="PANTHER" id="PTHR22604:SF105">
    <property type="entry name" value="TRANS-1,2-DIHYDROBENZENE-1,2-DIOL DEHYDROGENASE"/>
    <property type="match status" value="1"/>
</dbReference>
<dbReference type="AlphaFoldDB" id="A0A4V3CAP2"/>
<evidence type="ECO:0000259" key="4">
    <source>
        <dbReference type="Pfam" id="PF22725"/>
    </source>
</evidence>
<dbReference type="InterPro" id="IPR055170">
    <property type="entry name" value="GFO_IDH_MocA-like_dom"/>
</dbReference>
<feature type="domain" description="Gfo/Idh/MocA-like oxidoreductase N-terminal" evidence="3">
    <location>
        <begin position="2"/>
        <end position="118"/>
    </location>
</feature>
<evidence type="ECO:0000313" key="6">
    <source>
        <dbReference type="Proteomes" id="UP000295388"/>
    </source>
</evidence>
<dbReference type="SUPFAM" id="SSF55347">
    <property type="entry name" value="Glyceraldehyde-3-phosphate dehydrogenase-like, C-terminal domain"/>
    <property type="match status" value="1"/>
</dbReference>
<dbReference type="Gene3D" id="3.30.360.10">
    <property type="entry name" value="Dihydrodipicolinate Reductase, domain 2"/>
    <property type="match status" value="1"/>
</dbReference>
<dbReference type="InterPro" id="IPR050984">
    <property type="entry name" value="Gfo/Idh/MocA_domain"/>
</dbReference>
<dbReference type="RefSeq" id="WP_133799552.1">
    <property type="nucleotide sequence ID" value="NZ_SNWQ01000003.1"/>
</dbReference>
<evidence type="ECO:0000313" key="5">
    <source>
        <dbReference type="EMBL" id="TDO51642.1"/>
    </source>
</evidence>
<keyword evidence="2" id="KW-0560">Oxidoreductase</keyword>
<reference evidence="5 6" key="1">
    <citation type="submission" date="2019-03" db="EMBL/GenBank/DDBJ databases">
        <title>Genomic Encyclopedia of Type Strains, Phase III (KMG-III): the genomes of soil and plant-associated and newly described type strains.</title>
        <authorList>
            <person name="Whitman W."/>
        </authorList>
    </citation>
    <scope>NUCLEOTIDE SEQUENCE [LARGE SCALE GENOMIC DNA]</scope>
    <source>
        <strain evidence="5 6">VKM Ac-2527</strain>
    </source>
</reference>
<comment type="caution">
    <text evidence="5">The sequence shown here is derived from an EMBL/GenBank/DDBJ whole genome shotgun (WGS) entry which is preliminary data.</text>
</comment>
<dbReference type="Pfam" id="PF01408">
    <property type="entry name" value="GFO_IDH_MocA"/>
    <property type="match status" value="1"/>
</dbReference>
<keyword evidence="6" id="KW-1185">Reference proteome</keyword>
<sequence>MLRIGILGAADIAVESMLLPVSRRNDALVVAVASRSAGAEYARKHGIDRSYDTYEALLADPEIDLVYNALPPSAHAEWSIAALRAGKHVLCEKPFTMTAAEASRVLQAARATDRRVVEAFHDHYHPLSAWIRETVSSGRLGAVRRADAVFTGANAFVPNTLRHEPALGGGALMDLGCYPVHWLRALFGDAPQVREAKAELNPAGADRVIDARLSFDDEVEATVHASMAEGVQLRSSLSIEAERGILEVDNIVFPSAGHSIRFVLDDVPHRCTVAGRQTYDHQLEAVVAALRTGDPLPTEGADSVSNMTVIDEIYAAAGFDRPWM</sequence>
<dbReference type="Gene3D" id="3.40.50.720">
    <property type="entry name" value="NAD(P)-binding Rossmann-like Domain"/>
    <property type="match status" value="1"/>
</dbReference>